<evidence type="ECO:0000256" key="15">
    <source>
        <dbReference type="SAM" id="MobiDB-lite"/>
    </source>
</evidence>
<comment type="catalytic activity">
    <reaction evidence="12">
        <text>a 5'-end (N(7)-methyl 5'-triphosphoguanosine)-ribonucleoside in snRNA + S-adenosyl-L-methionine = a 5'-end (N(2),N(7)-dimethyl 5'-triphosphoguanosine)-ribonucleoside in snRNA + S-adenosyl-L-homocysteine + H(+)</text>
        <dbReference type="Rhea" id="RHEA:78471"/>
        <dbReference type="Rhea" id="RHEA-COMP:19085"/>
        <dbReference type="Rhea" id="RHEA-COMP:19087"/>
        <dbReference type="ChEBI" id="CHEBI:15378"/>
        <dbReference type="ChEBI" id="CHEBI:57856"/>
        <dbReference type="ChEBI" id="CHEBI:59789"/>
        <dbReference type="ChEBI" id="CHEBI:156461"/>
        <dbReference type="ChEBI" id="CHEBI:172880"/>
    </reaction>
    <physiologicalReaction direction="left-to-right" evidence="12">
        <dbReference type="Rhea" id="RHEA:78472"/>
    </physiologicalReaction>
</comment>
<sequence>MATSLDAASPSELALLCRTIAASLQCLYDDGTAASSHGANALMAKFLSMRAKMDVPHWKKSKGQPASRRLRTHDPLAEEPSDAADVLVCTLPPNTPDARSKLLRALQAGKAGFHLVYAEYPEVQADAKLRKLLLVEEGALFILPAEQRTEGGFLCCGGSAMLRASASSDGGVYQQCERALIRQAQEDKAQGRPFSRVTRDVGRLRELFSKGATASKLAHLFSRTPTHLRARLQLDGEACYSVTDEVMADRITEEIGRLHGVDRATAVVDATACVGGNTLSFAKGFLRVIAIESDGPRCGMLRHNVALLGRQDVEVVHGNCVEVLPSLGLPRFVVFVDPPWGGLNYKDQEQCQIMLSATPLPLVLRNFCRMAGCLWVVCKVPFNFELSWLEQEDESRVLSLSKSVKCVILRGATRAKQKSGGKQQSTLAAAGDVSDHVAAANARALSASLADGSMDEAGEGEAPCGDASPAVKHKLTHNSSREVNKTLARLARSKQLSACQAAFADAAAQRLTDAWSHAILINAHATAGDGDGALRELSAMRAAGHRPCVMSYTAALKAPCAAGNLSLAREILHEMEREFATHKGGRGGTRADDFKPNVRTANTFLRGCLVAGGVDDARALLARLGRGVWSGVAPDASSLEYTGVLCAQALRLDEASKLALRIVDTLRVRGATHAAARVRVAVCRAAALAGAWQWCKREMGEARSLLSVDLAADDEEESCGAKDGHAVFKAHQRDEALAELQALQVLADSSGPRPPSMPLLLARALPLPCRDGPVLALSAEAHASLESGFGLAEWCARLNRKEAGRGDAYASAIRERLQRVFAGASSSSAGGGAAPLHLEEIFSEEQGTPAAHRGSYRLELGCGVGEWLSAQAAASPHVCWMGLELMTRRAFETAARLALAKHANAAAIQGDAYTFLDRWVPPKSLEAIYVNHPEPLQQTAGVGASASPEGSHMLNKGTLDVAARALQDGGTLTIVTDNSWYASLLLDSIAAHGAFIPEVDARPAGARLVSSRDGFELIAATPGKWCRHETGASSYFDRLWKTGLSAHSAAHERFVLHVRTRARMQSKVPAARLSKSGLVARASKTKAPRASLQPAVLDAAATYGKSKKKRRREEISPASNTCSSPVDSEQTRRETASTTQAMRTKKIKRKKSERFGEGV</sequence>
<evidence type="ECO:0000256" key="9">
    <source>
        <dbReference type="ARBA" id="ARBA00047418"/>
    </source>
</evidence>
<keyword evidence="7" id="KW-0819">tRNA processing</keyword>
<dbReference type="Pfam" id="PF09445">
    <property type="entry name" value="Methyltransf_15"/>
    <property type="match status" value="1"/>
</dbReference>
<dbReference type="InterPro" id="IPR011990">
    <property type="entry name" value="TPR-like_helical_dom_sf"/>
</dbReference>
<keyword evidence="6" id="KW-0949">S-adenosyl-L-methionine</keyword>
<proteinExistence type="inferred from homology"/>
<dbReference type="Gene3D" id="3.40.50.150">
    <property type="entry name" value="Vaccinia Virus protein VP39"/>
    <property type="match status" value="2"/>
</dbReference>
<accession>A0AB34K5X1</accession>
<dbReference type="GO" id="GO:0071164">
    <property type="term" value="F:RNA cap trimethylguanosine synthase activity"/>
    <property type="evidence" value="ECO:0007669"/>
    <property type="project" value="TreeGrafter"/>
</dbReference>
<feature type="compositionally biased region" description="Polar residues" evidence="15">
    <location>
        <begin position="1117"/>
        <end position="1128"/>
    </location>
</feature>
<feature type="repeat" description="PPR" evidence="14">
    <location>
        <begin position="513"/>
        <end position="547"/>
    </location>
</feature>
<dbReference type="PANTHER" id="PTHR14741:SF32">
    <property type="entry name" value="TRIMETHYLGUANOSINE SYNTHASE"/>
    <property type="match status" value="1"/>
</dbReference>
<evidence type="ECO:0000256" key="4">
    <source>
        <dbReference type="ARBA" id="ARBA00022603"/>
    </source>
</evidence>
<keyword evidence="4" id="KW-0489">Methyltransferase</keyword>
<dbReference type="AlphaFoldDB" id="A0AB34K5X1"/>
<dbReference type="Proteomes" id="UP001515480">
    <property type="component" value="Unassembled WGS sequence"/>
</dbReference>
<dbReference type="InterPro" id="IPR003358">
    <property type="entry name" value="tRNA_(Gua-N-7)_MeTrfase_Trmb"/>
</dbReference>
<evidence type="ECO:0000256" key="11">
    <source>
        <dbReference type="ARBA" id="ARBA00048763"/>
    </source>
</evidence>
<evidence type="ECO:0000256" key="7">
    <source>
        <dbReference type="ARBA" id="ARBA00022694"/>
    </source>
</evidence>
<gene>
    <name evidence="16" type="ORF">AB1Y20_000480</name>
</gene>
<comment type="catalytic activity">
    <reaction evidence="1">
        <text>guanosine(46) in tRNA + S-adenosyl-L-methionine = N(7)-methylguanosine(46) in tRNA + S-adenosyl-L-homocysteine</text>
        <dbReference type="Rhea" id="RHEA:42708"/>
        <dbReference type="Rhea" id="RHEA-COMP:10188"/>
        <dbReference type="Rhea" id="RHEA-COMP:10189"/>
        <dbReference type="ChEBI" id="CHEBI:57856"/>
        <dbReference type="ChEBI" id="CHEBI:59789"/>
        <dbReference type="ChEBI" id="CHEBI:74269"/>
        <dbReference type="ChEBI" id="CHEBI:74480"/>
        <dbReference type="EC" id="2.1.1.33"/>
    </reaction>
</comment>
<dbReference type="InterPro" id="IPR029063">
    <property type="entry name" value="SAM-dependent_MTases_sf"/>
</dbReference>
<dbReference type="SUPFAM" id="SSF53335">
    <property type="entry name" value="S-adenosyl-L-methionine-dependent methyltransferases"/>
    <property type="match status" value="2"/>
</dbReference>
<dbReference type="Gene3D" id="1.25.40.10">
    <property type="entry name" value="Tetratricopeptide repeat domain"/>
    <property type="match status" value="1"/>
</dbReference>
<evidence type="ECO:0000256" key="1">
    <source>
        <dbReference type="ARBA" id="ARBA00000142"/>
    </source>
</evidence>
<reference evidence="16 17" key="1">
    <citation type="journal article" date="2024" name="Science">
        <title>Giant polyketide synthase enzymes in the biosynthesis of giant marine polyether toxins.</title>
        <authorList>
            <person name="Fallon T.R."/>
            <person name="Shende V.V."/>
            <person name="Wierzbicki I.H."/>
            <person name="Pendleton A.L."/>
            <person name="Watervoot N.F."/>
            <person name="Auber R.P."/>
            <person name="Gonzalez D.J."/>
            <person name="Wisecaver J.H."/>
            <person name="Moore B.S."/>
        </authorList>
    </citation>
    <scope>NUCLEOTIDE SEQUENCE [LARGE SCALE GENOMIC DNA]</scope>
    <source>
        <strain evidence="16 17">12B1</strain>
    </source>
</reference>
<dbReference type="PROSITE" id="PS51625">
    <property type="entry name" value="SAM_MT_TRMB"/>
    <property type="match status" value="1"/>
</dbReference>
<evidence type="ECO:0000256" key="14">
    <source>
        <dbReference type="PROSITE-ProRule" id="PRU00708"/>
    </source>
</evidence>
<protein>
    <recommendedName>
        <fullName evidence="3">Trimethylguanosine synthase</fullName>
        <ecNumber evidence="2">2.1.1.33</ecNumber>
    </recommendedName>
    <alternativeName>
        <fullName evidence="13">Cap-specific guanine-N(2) methyltransferase</fullName>
    </alternativeName>
</protein>
<keyword evidence="17" id="KW-1185">Reference proteome</keyword>
<dbReference type="EMBL" id="JBGBPQ010000001">
    <property type="protein sequence ID" value="KAL1529535.1"/>
    <property type="molecule type" value="Genomic_DNA"/>
</dbReference>
<evidence type="ECO:0000256" key="2">
    <source>
        <dbReference type="ARBA" id="ARBA00011977"/>
    </source>
</evidence>
<dbReference type="Pfam" id="PF02390">
    <property type="entry name" value="Methyltransf_4"/>
    <property type="match status" value="1"/>
</dbReference>
<comment type="catalytic activity">
    <reaction evidence="9">
        <text>a 5'-end (N(2),N(7)-dimethyl 5'-triphosphoguanosine)-ribonucleoside in snoRNA + S-adenosyl-L-methionine = a 5'-end (N(2),N(2),N(7)-trimethyl 5'-triphosphoguanosine)-ribonucleoside in snoRNA + S-adenosyl-L-homocysteine + H(+)</text>
        <dbReference type="Rhea" id="RHEA:78507"/>
        <dbReference type="Rhea" id="RHEA-COMP:19088"/>
        <dbReference type="Rhea" id="RHEA-COMP:19090"/>
        <dbReference type="ChEBI" id="CHEBI:15378"/>
        <dbReference type="ChEBI" id="CHEBI:57856"/>
        <dbReference type="ChEBI" id="CHEBI:59789"/>
        <dbReference type="ChEBI" id="CHEBI:167623"/>
        <dbReference type="ChEBI" id="CHEBI:172880"/>
    </reaction>
    <physiologicalReaction direction="left-to-right" evidence="9">
        <dbReference type="Rhea" id="RHEA:78508"/>
    </physiologicalReaction>
</comment>
<dbReference type="EC" id="2.1.1.33" evidence="2"/>
<comment type="similarity">
    <text evidence="8">Belongs to the methyltransferase superfamily. Trimethylguanosine synthase family.</text>
</comment>
<evidence type="ECO:0000256" key="5">
    <source>
        <dbReference type="ARBA" id="ARBA00022679"/>
    </source>
</evidence>
<dbReference type="InterPro" id="IPR019012">
    <property type="entry name" value="RNA_cap_Gua-N2-MeTrfase"/>
</dbReference>
<evidence type="ECO:0000256" key="12">
    <source>
        <dbReference type="ARBA" id="ARBA00049075"/>
    </source>
</evidence>
<comment type="caution">
    <text evidence="16">The sequence shown here is derived from an EMBL/GenBank/DDBJ whole genome shotgun (WGS) entry which is preliminary data.</text>
</comment>
<evidence type="ECO:0000256" key="10">
    <source>
        <dbReference type="ARBA" id="ARBA00048740"/>
    </source>
</evidence>
<evidence type="ECO:0000256" key="3">
    <source>
        <dbReference type="ARBA" id="ARBA00018517"/>
    </source>
</evidence>
<feature type="compositionally biased region" description="Basic residues" evidence="15">
    <location>
        <begin position="1143"/>
        <end position="1152"/>
    </location>
</feature>
<dbReference type="CDD" id="cd02440">
    <property type="entry name" value="AdoMet_MTases"/>
    <property type="match status" value="1"/>
</dbReference>
<name>A0AB34K5X1_PRYPA</name>
<dbReference type="GO" id="GO:0008176">
    <property type="term" value="F:tRNA (guanine(46)-N7)-methyltransferase activity"/>
    <property type="evidence" value="ECO:0007669"/>
    <property type="project" value="UniProtKB-EC"/>
</dbReference>
<dbReference type="PANTHER" id="PTHR14741">
    <property type="entry name" value="S-ADENOSYLMETHIONINE-DEPENDENT METHYLTRANSFERASE RELATED"/>
    <property type="match status" value="1"/>
</dbReference>
<dbReference type="GO" id="GO:0005634">
    <property type="term" value="C:nucleus"/>
    <property type="evidence" value="ECO:0007669"/>
    <property type="project" value="TreeGrafter"/>
</dbReference>
<evidence type="ECO:0000313" key="16">
    <source>
        <dbReference type="EMBL" id="KAL1529535.1"/>
    </source>
</evidence>
<comment type="catalytic activity">
    <reaction evidence="11">
        <text>a 5'-end (N(2),N(7)-dimethyl 5'-triphosphoguanosine)-ribonucleoside in snRNA + S-adenosyl-L-methionine = a 5'-end (N(2),N(2),N(7)-trimethyl 5'-triphosphoguanosine)-ribonucleoside in snRNA + S-adenosyl-L-homocysteine + H(+)</text>
        <dbReference type="Rhea" id="RHEA:78479"/>
        <dbReference type="Rhea" id="RHEA-COMP:19087"/>
        <dbReference type="Rhea" id="RHEA-COMP:19089"/>
        <dbReference type="ChEBI" id="CHEBI:15378"/>
        <dbReference type="ChEBI" id="CHEBI:57856"/>
        <dbReference type="ChEBI" id="CHEBI:59789"/>
        <dbReference type="ChEBI" id="CHEBI:167623"/>
        <dbReference type="ChEBI" id="CHEBI:172880"/>
    </reaction>
    <physiologicalReaction direction="left-to-right" evidence="11">
        <dbReference type="Rhea" id="RHEA:78480"/>
    </physiologicalReaction>
</comment>
<dbReference type="InterPro" id="IPR002885">
    <property type="entry name" value="PPR_rpt"/>
</dbReference>
<evidence type="ECO:0000313" key="17">
    <source>
        <dbReference type="Proteomes" id="UP001515480"/>
    </source>
</evidence>
<evidence type="ECO:0000256" key="8">
    <source>
        <dbReference type="ARBA" id="ARBA00025783"/>
    </source>
</evidence>
<keyword evidence="5" id="KW-0808">Transferase</keyword>
<evidence type="ECO:0000256" key="13">
    <source>
        <dbReference type="ARBA" id="ARBA00049790"/>
    </source>
</evidence>
<dbReference type="PROSITE" id="PS51375">
    <property type="entry name" value="PPR"/>
    <property type="match status" value="1"/>
</dbReference>
<evidence type="ECO:0000256" key="6">
    <source>
        <dbReference type="ARBA" id="ARBA00022691"/>
    </source>
</evidence>
<organism evidence="16 17">
    <name type="scientific">Prymnesium parvum</name>
    <name type="common">Toxic golden alga</name>
    <dbReference type="NCBI Taxonomy" id="97485"/>
    <lineage>
        <taxon>Eukaryota</taxon>
        <taxon>Haptista</taxon>
        <taxon>Haptophyta</taxon>
        <taxon>Prymnesiophyceae</taxon>
        <taxon>Prymnesiales</taxon>
        <taxon>Prymnesiaceae</taxon>
        <taxon>Prymnesium</taxon>
    </lineage>
</organism>
<comment type="catalytic activity">
    <reaction evidence="10">
        <text>a 5'-end (N(7)-methyl 5'-triphosphoguanosine)-ribonucleoside in snoRNA + S-adenosyl-L-methionine = a 5'-end (N(2),N(7)-dimethyl 5'-triphosphoguanosine)-ribonucleoside in snoRNA + S-adenosyl-L-homocysteine + H(+)</text>
        <dbReference type="Rhea" id="RHEA:78475"/>
        <dbReference type="Rhea" id="RHEA-COMP:19086"/>
        <dbReference type="Rhea" id="RHEA-COMP:19088"/>
        <dbReference type="ChEBI" id="CHEBI:15378"/>
        <dbReference type="ChEBI" id="CHEBI:57856"/>
        <dbReference type="ChEBI" id="CHEBI:59789"/>
        <dbReference type="ChEBI" id="CHEBI:156461"/>
        <dbReference type="ChEBI" id="CHEBI:172880"/>
    </reaction>
    <physiologicalReaction direction="left-to-right" evidence="10">
        <dbReference type="Rhea" id="RHEA:78476"/>
    </physiologicalReaction>
</comment>
<feature type="region of interest" description="Disordered" evidence="15">
    <location>
        <begin position="1103"/>
        <end position="1159"/>
    </location>
</feature>